<dbReference type="OrthoDB" id="9778589at2"/>
<dbReference type="InterPro" id="IPR047817">
    <property type="entry name" value="ABC2_TM_bact-type"/>
</dbReference>
<dbReference type="GO" id="GO:0046677">
    <property type="term" value="P:response to antibiotic"/>
    <property type="evidence" value="ECO:0007669"/>
    <property type="project" value="UniProtKB-KW"/>
</dbReference>
<feature type="transmembrane region" description="Helical" evidence="6">
    <location>
        <begin position="332"/>
        <end position="354"/>
    </location>
</feature>
<feature type="transmembrane region" description="Helical" evidence="6">
    <location>
        <begin position="278"/>
        <end position="296"/>
    </location>
</feature>
<dbReference type="GO" id="GO:0043190">
    <property type="term" value="C:ATP-binding cassette (ABC) transporter complex"/>
    <property type="evidence" value="ECO:0007669"/>
    <property type="project" value="InterPro"/>
</dbReference>
<dbReference type="Proteomes" id="UP000199034">
    <property type="component" value="Unassembled WGS sequence"/>
</dbReference>
<comment type="similarity">
    <text evidence="6">Belongs to the ABC-2 integral membrane protein family.</text>
</comment>
<sequence length="359" mass="38315">MRSPRTRGPFLALSLAIVKGFVRDKASVFFALIFPLMFLVLFGGLFGDQTQSKVELVQVGQVALLDEMSDGARGAFDETFDVEESDDLAAALEKVRKGDADVAIEMRGDTIVAHYTQTDQVKAAVTQGALQAFVDGTNVALSGQPPRFSLETERVEDDSLSTIQFVTPGLLGWAVAMSAAFGAAATLQGWRQSKLLRRLQLAPVSTRTVVGARVTVTLLIALVQTAIFIGLGAAAFGLTLTGSWWMSVPLLVVGTLCFMALGLLAGAITTTTEGAVNAANFMVLPMAFLSGSFFPLDAAPQWLQTFSQVLPLRHLNEGMLDVMVRGEGPSAALWPIAVLAGFALVVTLVAARLFRWETT</sequence>
<evidence type="ECO:0000256" key="3">
    <source>
        <dbReference type="ARBA" id="ARBA00022989"/>
    </source>
</evidence>
<keyword evidence="6" id="KW-0813">Transport</keyword>
<evidence type="ECO:0000256" key="1">
    <source>
        <dbReference type="ARBA" id="ARBA00004141"/>
    </source>
</evidence>
<dbReference type="Pfam" id="PF12698">
    <property type="entry name" value="ABC2_membrane_3"/>
    <property type="match status" value="1"/>
</dbReference>
<dbReference type="PANTHER" id="PTHR43027">
    <property type="entry name" value="DOXORUBICIN RESISTANCE ABC TRANSPORTER PERMEASE PROTEIN DRRC-RELATED"/>
    <property type="match status" value="1"/>
</dbReference>
<dbReference type="STRING" id="1045774.SAMN05421872_101531"/>
<evidence type="ECO:0000313" key="9">
    <source>
        <dbReference type="Proteomes" id="UP000199034"/>
    </source>
</evidence>
<evidence type="ECO:0000259" key="7">
    <source>
        <dbReference type="PROSITE" id="PS51012"/>
    </source>
</evidence>
<dbReference type="InterPro" id="IPR052902">
    <property type="entry name" value="ABC-2_transporter"/>
</dbReference>
<name>A0A1G6JMY2_9ACTN</name>
<keyword evidence="2 6" id="KW-0812">Transmembrane</keyword>
<protein>
    <recommendedName>
        <fullName evidence="6">Transport permease protein</fullName>
    </recommendedName>
</protein>
<dbReference type="GO" id="GO:0140359">
    <property type="term" value="F:ABC-type transporter activity"/>
    <property type="evidence" value="ECO:0007669"/>
    <property type="project" value="InterPro"/>
</dbReference>
<gene>
    <name evidence="8" type="ORF">SAMN05421872_101531</name>
</gene>
<evidence type="ECO:0000256" key="4">
    <source>
        <dbReference type="ARBA" id="ARBA00023136"/>
    </source>
</evidence>
<keyword evidence="6" id="KW-1003">Cell membrane</keyword>
<dbReference type="PRINTS" id="PR00164">
    <property type="entry name" value="ABC2TRNSPORT"/>
</dbReference>
<evidence type="ECO:0000313" key="8">
    <source>
        <dbReference type="EMBL" id="SDC20122.1"/>
    </source>
</evidence>
<comment type="subcellular location">
    <subcellularLocation>
        <location evidence="6">Cell membrane</location>
        <topology evidence="6">Multi-pass membrane protein</topology>
    </subcellularLocation>
    <subcellularLocation>
        <location evidence="1">Membrane</location>
        <topology evidence="1">Multi-pass membrane protein</topology>
    </subcellularLocation>
</comment>
<reference evidence="8 9" key="1">
    <citation type="submission" date="2016-10" db="EMBL/GenBank/DDBJ databases">
        <authorList>
            <person name="de Groot N.N."/>
        </authorList>
    </citation>
    <scope>NUCLEOTIDE SEQUENCE [LARGE SCALE GENOMIC DNA]</scope>
    <source>
        <strain evidence="8 9">CGMCC 4.6858</strain>
    </source>
</reference>
<dbReference type="InterPro" id="IPR000412">
    <property type="entry name" value="ABC_2_transport"/>
</dbReference>
<dbReference type="RefSeq" id="WP_090850439.1">
    <property type="nucleotide sequence ID" value="NZ_FMZM01000001.1"/>
</dbReference>
<feature type="transmembrane region" description="Helical" evidence="6">
    <location>
        <begin position="210"/>
        <end position="238"/>
    </location>
</feature>
<feature type="transmembrane region" description="Helical" evidence="6">
    <location>
        <begin position="28"/>
        <end position="47"/>
    </location>
</feature>
<proteinExistence type="inferred from homology"/>
<keyword evidence="5" id="KW-0046">Antibiotic resistance</keyword>
<keyword evidence="3 6" id="KW-1133">Transmembrane helix</keyword>
<evidence type="ECO:0000256" key="6">
    <source>
        <dbReference type="RuleBase" id="RU361157"/>
    </source>
</evidence>
<keyword evidence="9" id="KW-1185">Reference proteome</keyword>
<feature type="transmembrane region" description="Helical" evidence="6">
    <location>
        <begin position="170"/>
        <end position="190"/>
    </location>
</feature>
<dbReference type="EMBL" id="FMZM01000001">
    <property type="protein sequence ID" value="SDC20122.1"/>
    <property type="molecule type" value="Genomic_DNA"/>
</dbReference>
<dbReference type="PANTHER" id="PTHR43027:SF1">
    <property type="entry name" value="DOXORUBICIN RESISTANCE ABC TRANSPORTER PERMEASE PROTEIN DRRC-RELATED"/>
    <property type="match status" value="1"/>
</dbReference>
<organism evidence="8 9">
    <name type="scientific">Nocardioides lianchengensis</name>
    <dbReference type="NCBI Taxonomy" id="1045774"/>
    <lineage>
        <taxon>Bacteria</taxon>
        <taxon>Bacillati</taxon>
        <taxon>Actinomycetota</taxon>
        <taxon>Actinomycetes</taxon>
        <taxon>Propionibacteriales</taxon>
        <taxon>Nocardioidaceae</taxon>
        <taxon>Nocardioides</taxon>
    </lineage>
</organism>
<feature type="domain" description="ABC transmembrane type-2" evidence="7">
    <location>
        <begin position="127"/>
        <end position="357"/>
    </location>
</feature>
<dbReference type="AlphaFoldDB" id="A0A1G6JMY2"/>
<feature type="transmembrane region" description="Helical" evidence="6">
    <location>
        <begin position="244"/>
        <end position="266"/>
    </location>
</feature>
<dbReference type="InterPro" id="IPR013525">
    <property type="entry name" value="ABC2_TM"/>
</dbReference>
<evidence type="ECO:0000256" key="2">
    <source>
        <dbReference type="ARBA" id="ARBA00022692"/>
    </source>
</evidence>
<dbReference type="PROSITE" id="PS51012">
    <property type="entry name" value="ABC_TM2"/>
    <property type="match status" value="1"/>
</dbReference>
<keyword evidence="4 6" id="KW-0472">Membrane</keyword>
<accession>A0A1G6JMY2</accession>
<evidence type="ECO:0000256" key="5">
    <source>
        <dbReference type="ARBA" id="ARBA00023251"/>
    </source>
</evidence>